<evidence type="ECO:0000256" key="2">
    <source>
        <dbReference type="ARBA" id="ARBA00022723"/>
    </source>
</evidence>
<organism evidence="5 6">
    <name type="scientific">Devosia honganensis</name>
    <dbReference type="NCBI Taxonomy" id="1610527"/>
    <lineage>
        <taxon>Bacteria</taxon>
        <taxon>Pseudomonadati</taxon>
        <taxon>Pseudomonadota</taxon>
        <taxon>Alphaproteobacteria</taxon>
        <taxon>Hyphomicrobiales</taxon>
        <taxon>Devosiaceae</taxon>
        <taxon>Devosia</taxon>
    </lineage>
</organism>
<protein>
    <submittedName>
        <fullName evidence="5">Inositol monophosphatase family protein</fullName>
    </submittedName>
</protein>
<dbReference type="Pfam" id="PF00459">
    <property type="entry name" value="Inositol_P"/>
    <property type="match status" value="1"/>
</dbReference>
<keyword evidence="6" id="KW-1185">Reference proteome</keyword>
<reference evidence="6" key="1">
    <citation type="journal article" date="2019" name="Int. J. Syst. Evol. Microbiol.">
        <title>The Global Catalogue of Microorganisms (GCM) 10K type strain sequencing project: providing services to taxonomists for standard genome sequencing and annotation.</title>
        <authorList>
            <consortium name="The Broad Institute Genomics Platform"/>
            <consortium name="The Broad Institute Genome Sequencing Center for Infectious Disease"/>
            <person name="Wu L."/>
            <person name="Ma J."/>
        </authorList>
    </citation>
    <scope>NUCLEOTIDE SEQUENCE [LARGE SCALE GENOMIC DNA]</scope>
    <source>
        <strain evidence="6">KCTC 42281</strain>
    </source>
</reference>
<comment type="caution">
    <text evidence="5">The sequence shown here is derived from an EMBL/GenBank/DDBJ whole genome shotgun (WGS) entry which is preliminary data.</text>
</comment>
<evidence type="ECO:0000256" key="1">
    <source>
        <dbReference type="ARBA" id="ARBA00009759"/>
    </source>
</evidence>
<dbReference type="PRINTS" id="PR00377">
    <property type="entry name" value="IMPHPHTASES"/>
</dbReference>
<evidence type="ECO:0000256" key="4">
    <source>
        <dbReference type="ARBA" id="ARBA00022842"/>
    </source>
</evidence>
<gene>
    <name evidence="5" type="ORF">ACFOOL_00515</name>
</gene>
<accession>A0ABV7WXJ6</accession>
<evidence type="ECO:0000313" key="6">
    <source>
        <dbReference type="Proteomes" id="UP001595613"/>
    </source>
</evidence>
<dbReference type="SUPFAM" id="SSF56655">
    <property type="entry name" value="Carbohydrate phosphatase"/>
    <property type="match status" value="1"/>
</dbReference>
<dbReference type="Gene3D" id="3.30.540.10">
    <property type="entry name" value="Fructose-1,6-Bisphosphatase, subunit A, domain 1"/>
    <property type="match status" value="1"/>
</dbReference>
<dbReference type="PANTHER" id="PTHR20854:SF4">
    <property type="entry name" value="INOSITOL-1-MONOPHOSPHATASE-RELATED"/>
    <property type="match status" value="1"/>
</dbReference>
<name>A0ABV7WXJ6_9HYPH</name>
<dbReference type="Proteomes" id="UP001595613">
    <property type="component" value="Unassembled WGS sequence"/>
</dbReference>
<evidence type="ECO:0000256" key="3">
    <source>
        <dbReference type="ARBA" id="ARBA00022801"/>
    </source>
</evidence>
<evidence type="ECO:0000313" key="5">
    <source>
        <dbReference type="EMBL" id="MFC3703233.1"/>
    </source>
</evidence>
<dbReference type="InterPro" id="IPR020583">
    <property type="entry name" value="Inositol_monoP_metal-BS"/>
</dbReference>
<dbReference type="Gene3D" id="3.40.190.80">
    <property type="match status" value="1"/>
</dbReference>
<keyword evidence="2" id="KW-0479">Metal-binding</keyword>
<keyword evidence="3" id="KW-0378">Hydrolase</keyword>
<keyword evidence="4" id="KW-0460">Magnesium</keyword>
<comment type="similarity">
    <text evidence="1">Belongs to the inositol monophosphatase superfamily.</text>
</comment>
<dbReference type="InterPro" id="IPR000760">
    <property type="entry name" value="Inositol_monophosphatase-like"/>
</dbReference>
<dbReference type="EMBL" id="JBHRYD010000001">
    <property type="protein sequence ID" value="MFC3703233.1"/>
    <property type="molecule type" value="Genomic_DNA"/>
</dbReference>
<sequence length="260" mass="27401">MQAIVETIARQAGDLAMAHFGRLASVAVESKGHLDLVTAADKEVEAFVIGELRKAFPDDGVFGEEGGAVSSRSGRVWVIDPIDGTFNFVRGGDQWAVSIGLYEGGAPRFGVINAPARAQLVAGGEGIPATLNGEPLAARQGMDRSKASAGVGFHPVIPVEDRLEMLRFVLEDARMVFRCCGSATISLLEIASGEVDGYIGMGESTWDLMAALPILAQLGVHSTVDWSDISLEAKLKFACGTPDFLELVAPAVPFGSVLSR</sequence>
<proteinExistence type="inferred from homology"/>
<dbReference type="PROSITE" id="PS00629">
    <property type="entry name" value="IMP_1"/>
    <property type="match status" value="1"/>
</dbReference>
<dbReference type="RefSeq" id="WP_380093906.1">
    <property type="nucleotide sequence ID" value="NZ_JBHRYD010000001.1"/>
</dbReference>
<dbReference type="PANTHER" id="PTHR20854">
    <property type="entry name" value="INOSITOL MONOPHOSPHATASE"/>
    <property type="match status" value="1"/>
</dbReference>